<dbReference type="InterPro" id="IPR000403">
    <property type="entry name" value="PI3/4_kinase_cat_dom"/>
</dbReference>
<dbReference type="GO" id="GO:0005524">
    <property type="term" value="F:ATP binding"/>
    <property type="evidence" value="ECO:0007669"/>
    <property type="project" value="UniProtKB-KW"/>
</dbReference>
<feature type="compositionally biased region" description="Basic residues" evidence="7">
    <location>
        <begin position="83"/>
        <end position="122"/>
    </location>
</feature>
<dbReference type="AlphaFoldDB" id="A0A811RUS8"/>
<feature type="compositionally biased region" description="Gly residues" evidence="7">
    <location>
        <begin position="277"/>
        <end position="293"/>
    </location>
</feature>
<protein>
    <recommendedName>
        <fullName evidence="2">1-phosphatidylinositol 4-kinase</fullName>
        <ecNumber evidence="2">2.7.1.67</ecNumber>
    </recommendedName>
</protein>
<keyword evidence="5" id="KW-0418">Kinase</keyword>
<accession>A0A811RUS8</accession>
<feature type="domain" description="PI3K/PI4K catalytic" evidence="9">
    <location>
        <begin position="258"/>
        <end position="585"/>
    </location>
</feature>
<keyword evidence="3" id="KW-0808">Transferase</keyword>
<comment type="similarity">
    <text evidence="1">Belongs to the PI3/PI4-kinase family. Type II PI4K subfamily.</text>
</comment>
<dbReference type="OrthoDB" id="5839at2759"/>
<sequence length="610" mass="66535">MSAAGATVVCAARGRRRAGPPPAAPAALLLLLRRRRRHHDLPHGAGARRDADAGDGVRLHRVGEAPRADVPGRDGAQAEAGLRRPRAGARRRPHPGLRRGRRQRGAPRHPHPGPAPHHRRDRAGRQVQVPHRARANRRLRQAADRQDRRLHPATRPDPDEQRLVLEGEDLDDRHLIHDVCRADGAVIHLLVQRSSAKISAAEADGGFEVSIVARDAGQQLPRRDVGIEPVVVGNPKEAAAQLPSAVRDMIDAAVAGMENGNAPIMSSEGTGSLLHAGRGGAPARGSVQAGGRGAHGRQQPARPPRVVHRRRAQERDARWGGRAQGGRGLHPRPPTRRPPPVDRRRWRAWFAGVPPTALVRCTHKAFRQPEASPLAPPPVPKLGSMQAFVSNCGSCEDMGPRAFPVQEVHKICVLDIRLANADRHAGNILVCKHDDGGMSLVPIDHGYCLPESVSSSDPSISAFICIGSSSSWINSCMQFEDCTFEWLYWPQCRQPFGEETVEYVRSLDAEEDIAMLRLHGWEVSRECARTLRVATMLLKKGVERGLAAFDIGSILCRETLTKESAIEEIVREAEAQRQRGGGCDDDETAFISEVMDSRLDEIPPAGAKVI</sequence>
<evidence type="ECO:0000256" key="4">
    <source>
        <dbReference type="ARBA" id="ARBA00022741"/>
    </source>
</evidence>
<dbReference type="Proteomes" id="UP000604825">
    <property type="component" value="Unassembled WGS sequence"/>
</dbReference>
<comment type="caution">
    <text evidence="10">The sequence shown here is derived from an EMBL/GenBank/DDBJ whole genome shotgun (WGS) entry which is preliminary data.</text>
</comment>
<evidence type="ECO:0000256" key="1">
    <source>
        <dbReference type="ARBA" id="ARBA00008941"/>
    </source>
</evidence>
<feature type="compositionally biased region" description="Basic and acidic residues" evidence="7">
    <location>
        <begin position="141"/>
        <end position="161"/>
    </location>
</feature>
<evidence type="ECO:0000313" key="10">
    <source>
        <dbReference type="EMBL" id="CAD6332644.1"/>
    </source>
</evidence>
<dbReference type="PROSITE" id="PS50053">
    <property type="entry name" value="UBIQUITIN_2"/>
    <property type="match status" value="1"/>
</dbReference>
<dbReference type="EC" id="2.7.1.67" evidence="2"/>
<evidence type="ECO:0000256" key="5">
    <source>
        <dbReference type="ARBA" id="ARBA00022777"/>
    </source>
</evidence>
<dbReference type="InterPro" id="IPR044571">
    <property type="entry name" value="P4KG1-8"/>
</dbReference>
<gene>
    <name evidence="10" type="ORF">NCGR_LOCUS56742</name>
</gene>
<evidence type="ECO:0000256" key="7">
    <source>
        <dbReference type="SAM" id="MobiDB-lite"/>
    </source>
</evidence>
<feature type="compositionally biased region" description="Basic residues" evidence="7">
    <location>
        <begin position="131"/>
        <end position="140"/>
    </location>
</feature>
<feature type="region of interest" description="Disordered" evidence="7">
    <location>
        <begin position="268"/>
        <end position="343"/>
    </location>
</feature>
<dbReference type="SUPFAM" id="SSF54236">
    <property type="entry name" value="Ubiquitin-like"/>
    <property type="match status" value="1"/>
</dbReference>
<dbReference type="Pfam" id="PF00454">
    <property type="entry name" value="PI3_PI4_kinase"/>
    <property type="match status" value="1"/>
</dbReference>
<dbReference type="InterPro" id="IPR029071">
    <property type="entry name" value="Ubiquitin-like_domsf"/>
</dbReference>
<dbReference type="PANTHER" id="PTHR45800">
    <property type="entry name" value="PHOSPHATIDYLINOSITOL 4-KINASE GAMMA"/>
    <property type="match status" value="1"/>
</dbReference>
<feature type="compositionally biased region" description="Basic and acidic residues" evidence="7">
    <location>
        <begin position="62"/>
        <end position="72"/>
    </location>
</feature>
<keyword evidence="4" id="KW-0547">Nucleotide-binding</keyword>
<evidence type="ECO:0000313" key="11">
    <source>
        <dbReference type="Proteomes" id="UP000604825"/>
    </source>
</evidence>
<dbReference type="EMBL" id="CAJGYO010000017">
    <property type="protein sequence ID" value="CAD6332644.1"/>
    <property type="molecule type" value="Genomic_DNA"/>
</dbReference>
<evidence type="ECO:0000256" key="3">
    <source>
        <dbReference type="ARBA" id="ARBA00022679"/>
    </source>
</evidence>
<dbReference type="GO" id="GO:0004430">
    <property type="term" value="F:1-phosphatidylinositol 4-kinase activity"/>
    <property type="evidence" value="ECO:0007669"/>
    <property type="project" value="UniProtKB-EC"/>
</dbReference>
<keyword evidence="11" id="KW-1185">Reference proteome</keyword>
<organism evidence="10 11">
    <name type="scientific">Miscanthus lutarioriparius</name>
    <dbReference type="NCBI Taxonomy" id="422564"/>
    <lineage>
        <taxon>Eukaryota</taxon>
        <taxon>Viridiplantae</taxon>
        <taxon>Streptophyta</taxon>
        <taxon>Embryophyta</taxon>
        <taxon>Tracheophyta</taxon>
        <taxon>Spermatophyta</taxon>
        <taxon>Magnoliopsida</taxon>
        <taxon>Liliopsida</taxon>
        <taxon>Poales</taxon>
        <taxon>Poaceae</taxon>
        <taxon>PACMAD clade</taxon>
        <taxon>Panicoideae</taxon>
        <taxon>Andropogonodae</taxon>
        <taxon>Andropogoneae</taxon>
        <taxon>Saccharinae</taxon>
        <taxon>Miscanthus</taxon>
    </lineage>
</organism>
<dbReference type="PANTHER" id="PTHR45800:SF44">
    <property type="entry name" value="1-PHOSPHATIDYLINOSITOL 4-KINASE"/>
    <property type="match status" value="1"/>
</dbReference>
<evidence type="ECO:0000259" key="9">
    <source>
        <dbReference type="PROSITE" id="PS50290"/>
    </source>
</evidence>
<feature type="region of interest" description="Disordered" evidence="7">
    <location>
        <begin position="62"/>
        <end position="161"/>
    </location>
</feature>
<evidence type="ECO:0000256" key="6">
    <source>
        <dbReference type="ARBA" id="ARBA00022840"/>
    </source>
</evidence>
<keyword evidence="6" id="KW-0067">ATP-binding</keyword>
<feature type="domain" description="Ubiquitin-like" evidence="8">
    <location>
        <begin position="158"/>
        <end position="196"/>
    </location>
</feature>
<evidence type="ECO:0000259" key="8">
    <source>
        <dbReference type="PROSITE" id="PS50053"/>
    </source>
</evidence>
<dbReference type="InterPro" id="IPR000626">
    <property type="entry name" value="Ubiquitin-like_dom"/>
</dbReference>
<evidence type="ECO:0000256" key="2">
    <source>
        <dbReference type="ARBA" id="ARBA00012169"/>
    </source>
</evidence>
<name>A0A811RUS8_9POAL</name>
<proteinExistence type="inferred from homology"/>
<reference evidence="10" key="1">
    <citation type="submission" date="2020-10" db="EMBL/GenBank/DDBJ databases">
        <authorList>
            <person name="Han B."/>
            <person name="Lu T."/>
            <person name="Zhao Q."/>
            <person name="Huang X."/>
            <person name="Zhao Y."/>
        </authorList>
    </citation>
    <scope>NUCLEOTIDE SEQUENCE</scope>
</reference>
<dbReference type="PROSITE" id="PS50290">
    <property type="entry name" value="PI3_4_KINASE_3"/>
    <property type="match status" value="1"/>
</dbReference>